<keyword evidence="1" id="KW-0472">Membrane</keyword>
<feature type="transmembrane region" description="Helical" evidence="1">
    <location>
        <begin position="195"/>
        <end position="214"/>
    </location>
</feature>
<protein>
    <submittedName>
        <fullName evidence="2">Uncharacterized protein</fullName>
    </submittedName>
</protein>
<feature type="transmembrane region" description="Helical" evidence="1">
    <location>
        <begin position="220"/>
        <end position="239"/>
    </location>
</feature>
<gene>
    <name evidence="2" type="ORF">B0T21DRAFT_360514</name>
</gene>
<evidence type="ECO:0000313" key="2">
    <source>
        <dbReference type="EMBL" id="KAK0741996.1"/>
    </source>
</evidence>
<keyword evidence="1" id="KW-1133">Transmembrane helix</keyword>
<keyword evidence="1" id="KW-0812">Transmembrane</keyword>
<dbReference type="AlphaFoldDB" id="A0AA40EMD7"/>
<keyword evidence="3" id="KW-1185">Reference proteome</keyword>
<accession>A0AA40EMD7</accession>
<reference evidence="2" key="1">
    <citation type="submission" date="2023-06" db="EMBL/GenBank/DDBJ databases">
        <title>Genome-scale phylogeny and comparative genomics of the fungal order Sordariales.</title>
        <authorList>
            <consortium name="Lawrence Berkeley National Laboratory"/>
            <person name="Hensen N."/>
            <person name="Bonometti L."/>
            <person name="Westerberg I."/>
            <person name="Brannstrom I.O."/>
            <person name="Guillou S."/>
            <person name="Cros-Aarteil S."/>
            <person name="Calhoun S."/>
            <person name="Haridas S."/>
            <person name="Kuo A."/>
            <person name="Mondo S."/>
            <person name="Pangilinan J."/>
            <person name="Riley R."/>
            <person name="Labutti K."/>
            <person name="Andreopoulos B."/>
            <person name="Lipzen A."/>
            <person name="Chen C."/>
            <person name="Yanf M."/>
            <person name="Daum C."/>
            <person name="Ng V."/>
            <person name="Clum A."/>
            <person name="Steindorff A."/>
            <person name="Ohm R."/>
            <person name="Martin F."/>
            <person name="Silar P."/>
            <person name="Natvig D."/>
            <person name="Lalanne C."/>
            <person name="Gautier V."/>
            <person name="Ament-Velasquez S.L."/>
            <person name="Kruys A."/>
            <person name="Hutchinson M.I."/>
            <person name="Powell A.J."/>
            <person name="Barry K."/>
            <person name="Miller A.N."/>
            <person name="Grigoriev I.V."/>
            <person name="Debuchy R."/>
            <person name="Gladieux P."/>
            <person name="Thoren M.H."/>
            <person name="Johannesson H."/>
        </authorList>
    </citation>
    <scope>NUCLEOTIDE SEQUENCE</scope>
    <source>
        <strain evidence="2">CBS 540.89</strain>
    </source>
</reference>
<name>A0AA40EMD7_9PEZI</name>
<feature type="transmembrane region" description="Helical" evidence="1">
    <location>
        <begin position="36"/>
        <end position="54"/>
    </location>
</feature>
<sequence length="544" mass="60628">MTEIIPLLENLRDNSTALRTIPAPSWLDNPGYRGTASILWSCLVTLVACVYSAIHLNVPAPGKSGQWAVLGIKSFWVLMALAVPEAVVVTAFGQFLKAWWLRHELRSLQTSNSNGNSHSSVSLRYCFFVVMGGVRYRLDDVLDEDETKHLEDKIQESTAVLSPEAVLQLARLGHVLDIPDTTIDDRSKASIIQKCLVLVQVFWMALQCIVRLAYGFPLALLEVHVMVHVLCAAIMYAFWLKKPLDVLEPVMINSSDLDNVLLLMLELEVLKPPHPLRKIFVHPRLSASDGRPLAPVEAKVHLGSFDFKNPISNKMEKMNWVALPPTGGRILRNEALACGLSFSGATYLGPRRMKRLECVARLLDDLEKGERRTGELSQLYPNEFYHIAFAKPGSNTNFDAPTRMGSLRGSKFTPLPNSRIAKVLDSLNVIGLVVLPALYGGIHLSTWNYSFASARETEWWRISCLVVVGGMLPWVIAWGILATLLKIFCGDSRDDSIRFPIIMVGFLANAVCRGYIVVESFISLRASPIGVYLTPPWIQMLPHF</sequence>
<feature type="transmembrane region" description="Helical" evidence="1">
    <location>
        <begin position="459"/>
        <end position="485"/>
    </location>
</feature>
<organism evidence="2 3">
    <name type="scientific">Apiosordaria backusii</name>
    <dbReference type="NCBI Taxonomy" id="314023"/>
    <lineage>
        <taxon>Eukaryota</taxon>
        <taxon>Fungi</taxon>
        <taxon>Dikarya</taxon>
        <taxon>Ascomycota</taxon>
        <taxon>Pezizomycotina</taxon>
        <taxon>Sordariomycetes</taxon>
        <taxon>Sordariomycetidae</taxon>
        <taxon>Sordariales</taxon>
        <taxon>Lasiosphaeriaceae</taxon>
        <taxon>Apiosordaria</taxon>
    </lineage>
</organism>
<dbReference type="PANTHER" id="PTHR35043:SF7">
    <property type="entry name" value="TRANSCRIPTION FACTOR DOMAIN-CONTAINING PROTEIN"/>
    <property type="match status" value="1"/>
</dbReference>
<feature type="transmembrane region" description="Helical" evidence="1">
    <location>
        <begin position="497"/>
        <end position="518"/>
    </location>
</feature>
<feature type="transmembrane region" description="Helical" evidence="1">
    <location>
        <begin position="74"/>
        <end position="96"/>
    </location>
</feature>
<proteinExistence type="predicted"/>
<feature type="transmembrane region" description="Helical" evidence="1">
    <location>
        <begin position="427"/>
        <end position="447"/>
    </location>
</feature>
<evidence type="ECO:0000256" key="1">
    <source>
        <dbReference type="SAM" id="Phobius"/>
    </source>
</evidence>
<evidence type="ECO:0000313" key="3">
    <source>
        <dbReference type="Proteomes" id="UP001172159"/>
    </source>
</evidence>
<comment type="caution">
    <text evidence="2">The sequence shown here is derived from an EMBL/GenBank/DDBJ whole genome shotgun (WGS) entry which is preliminary data.</text>
</comment>
<dbReference type="Proteomes" id="UP001172159">
    <property type="component" value="Unassembled WGS sequence"/>
</dbReference>
<dbReference type="PANTHER" id="PTHR35043">
    <property type="entry name" value="TRANSCRIPTION FACTOR DOMAIN-CONTAINING PROTEIN"/>
    <property type="match status" value="1"/>
</dbReference>
<dbReference type="EMBL" id="JAUKTV010000003">
    <property type="protein sequence ID" value="KAK0741996.1"/>
    <property type="molecule type" value="Genomic_DNA"/>
</dbReference>